<name>A0ABD1FLF9_SALDI</name>
<accession>A0ABD1FLF9</accession>
<dbReference type="EMBL" id="JBEAFC010000014">
    <property type="protein sequence ID" value="KAL1532678.1"/>
    <property type="molecule type" value="Genomic_DNA"/>
</dbReference>
<organism evidence="1 2">
    <name type="scientific">Salvia divinorum</name>
    <name type="common">Maria pastora</name>
    <name type="synonym">Diviner's sage</name>
    <dbReference type="NCBI Taxonomy" id="28513"/>
    <lineage>
        <taxon>Eukaryota</taxon>
        <taxon>Viridiplantae</taxon>
        <taxon>Streptophyta</taxon>
        <taxon>Embryophyta</taxon>
        <taxon>Tracheophyta</taxon>
        <taxon>Spermatophyta</taxon>
        <taxon>Magnoliopsida</taxon>
        <taxon>eudicotyledons</taxon>
        <taxon>Gunneridae</taxon>
        <taxon>Pentapetalae</taxon>
        <taxon>asterids</taxon>
        <taxon>lamiids</taxon>
        <taxon>Lamiales</taxon>
        <taxon>Lamiaceae</taxon>
        <taxon>Nepetoideae</taxon>
        <taxon>Mentheae</taxon>
        <taxon>Salviinae</taxon>
        <taxon>Salvia</taxon>
        <taxon>Salvia subgen. Calosphace</taxon>
    </lineage>
</organism>
<dbReference type="AlphaFoldDB" id="A0ABD1FLF9"/>
<protein>
    <submittedName>
        <fullName evidence="1">Aspartate transaminase</fullName>
        <ecNumber evidence="1">2.6.1.1</ecNumber>
    </submittedName>
</protein>
<dbReference type="Proteomes" id="UP001567538">
    <property type="component" value="Unassembled WGS sequence"/>
</dbReference>
<gene>
    <name evidence="1" type="ORF">AAHA92_32657</name>
</gene>
<comment type="caution">
    <text evidence="1">The sequence shown here is derived from an EMBL/GenBank/DDBJ whole genome shotgun (WGS) entry which is preliminary data.</text>
</comment>
<proteinExistence type="predicted"/>
<reference evidence="1 2" key="1">
    <citation type="submission" date="2024-06" db="EMBL/GenBank/DDBJ databases">
        <title>A chromosome level genome sequence of Diviner's sage (Salvia divinorum).</title>
        <authorList>
            <person name="Ford S.A."/>
            <person name="Ro D.-K."/>
            <person name="Ness R.W."/>
            <person name="Phillips M.A."/>
        </authorList>
    </citation>
    <scope>NUCLEOTIDE SEQUENCE [LARGE SCALE GENOMIC DNA]</scope>
    <source>
        <strain evidence="1">SAF-2024a</strain>
        <tissue evidence="1">Leaf</tissue>
    </source>
</reference>
<evidence type="ECO:0000313" key="1">
    <source>
        <dbReference type="EMBL" id="KAL1532678.1"/>
    </source>
</evidence>
<keyword evidence="1" id="KW-0808">Transferase</keyword>
<keyword evidence="2" id="KW-1185">Reference proteome</keyword>
<dbReference type="GO" id="GO:0004069">
    <property type="term" value="F:L-aspartate:2-oxoglutarate aminotransferase activity"/>
    <property type="evidence" value="ECO:0007669"/>
    <property type="project" value="UniProtKB-EC"/>
</dbReference>
<sequence>MMASSFVSSASASPVALLHPAKANPRLGASNLATFRGKNFIKAKPFSRTSMTVAVEVSSLTWVLVPIGLKIYSHMCLMLSRKKSYAGKGRKQRGPTAFNKATAELLFGAESVVLQQQRAREIKSSSCA</sequence>
<keyword evidence="1" id="KW-0032">Aminotransferase</keyword>
<dbReference type="EC" id="2.6.1.1" evidence="1"/>
<evidence type="ECO:0000313" key="2">
    <source>
        <dbReference type="Proteomes" id="UP001567538"/>
    </source>
</evidence>